<keyword evidence="2" id="KW-1185">Reference proteome</keyword>
<name>A0A7J8KJ16_ROUAE</name>
<reference evidence="1 2" key="1">
    <citation type="journal article" date="2020" name="Nature">
        <title>Six reference-quality genomes reveal evolution of bat adaptations.</title>
        <authorList>
            <person name="Jebb D."/>
            <person name="Huang Z."/>
            <person name="Pippel M."/>
            <person name="Hughes G.M."/>
            <person name="Lavrichenko K."/>
            <person name="Devanna P."/>
            <person name="Winkler S."/>
            <person name="Jermiin L.S."/>
            <person name="Skirmuntt E.C."/>
            <person name="Katzourakis A."/>
            <person name="Burkitt-Gray L."/>
            <person name="Ray D.A."/>
            <person name="Sullivan K.A.M."/>
            <person name="Roscito J.G."/>
            <person name="Kirilenko B.M."/>
            <person name="Davalos L.M."/>
            <person name="Corthals A.P."/>
            <person name="Power M.L."/>
            <person name="Jones G."/>
            <person name="Ransome R.D."/>
            <person name="Dechmann D.K.N."/>
            <person name="Locatelli A.G."/>
            <person name="Puechmaille S.J."/>
            <person name="Fedrigo O."/>
            <person name="Jarvis E.D."/>
            <person name="Hiller M."/>
            <person name="Vernes S.C."/>
            <person name="Myers E.W."/>
            <person name="Teeling E.C."/>
        </authorList>
    </citation>
    <scope>NUCLEOTIDE SEQUENCE [LARGE SCALE GENOMIC DNA]</scope>
    <source>
        <strain evidence="1">MRouAeg1</strain>
        <tissue evidence="1">Muscle</tissue>
    </source>
</reference>
<dbReference type="OrthoDB" id="5971337at2759"/>
<dbReference type="InterPro" id="IPR042161">
    <property type="entry name" value="TTC34"/>
</dbReference>
<evidence type="ECO:0000313" key="2">
    <source>
        <dbReference type="Proteomes" id="UP000593571"/>
    </source>
</evidence>
<proteinExistence type="predicted"/>
<dbReference type="Gene3D" id="1.25.40.10">
    <property type="entry name" value="Tetratricopeptide repeat domain"/>
    <property type="match status" value="3"/>
</dbReference>
<sequence>MSAQDLVACLCREGDQHLALGDPPVATAFYLAAFSCHAPSAVRSVRAALAEARGAPVVATLEAWCRGDSPIPAIHWDGMAVVSLTGTLAAAFLAALCPDHPAAVLPALAGLLARGRHAEVLRRCDALLDARSQQALELRLTRALAGLLAGPLAGPQAGGSLAEYLRAFASSAHRTVAFIRTHQQPYLPVLAGALQDHISRGRRAGDSAGQQEADCQRLLAALDPQGTWGDASSPEALLRGGRYEDCRAACSRALESDPTGSRPQGERLAALLVTRAAAAFFLDSGAQDLLRDLHEAFRESPSGARRQFEAVLSAGDRARVRAQAQEAADVGFAHFQEAVRSRPELREDSGRELLAPVTRALRVLLRVAPPGARPALGARLAECLLLAGDAAGARALCERLLRPSRAGDRAEDRAPLLALRGFCALHAGDARRAREDFQAVVEQGPPDPGGCVRALCGRGLLRVLAGSAFLGALDYVTACRLRPEEALLVAKAYVPWNQRGLLLTVLREEGRRMLQRRPDPGAPGAKGRQGQAAAQEGDAQGVYQLATLLMELDPEDEASHLLAADALYCLGRLDDAHKALLVALSRRPQAAPVLVRLALLQLRRGFFYDADQLVKKVVQSGDTACLQPTLNVFRHEDQQLLRGHCHARALAILRARPGGAEGEAHTREAIAYLSLAIFASGSQAGESLLTRARCYGLLGRSRTAMFDLNSVLRAEPGNVPALCGRALLHLALDQQKEAVDDILAALRHDPQTAIPEICSLKPQAQALITQGLSLRCRALLSQLPHAGAPLSDGDIRGLLAAAEALIRIDAQQPSWRLLLADVLTAAGSYEEAGARLQEALRPTPPSEAARARRGLLRLKKGDVPAAARDLQCLAERDAGDLSFLLRLLEASERQSLAQTAAQEASTLLSSGQPLQALGYCSLAVLASGDRASHLRLRATCLAKLQEFGRALGDLDRVLRRGAGDCDHQTRAEDLCFRGRLLLSLGDEAGAAGALAQALSLAPAAAQSSLWEQPGRAPAARIFLRQGQRCLEEQRHAEAWTAAESGLLLDPEHGGLKRLKARIRREATSGCRLH</sequence>
<dbReference type="Proteomes" id="UP000593571">
    <property type="component" value="Unassembled WGS sequence"/>
</dbReference>
<dbReference type="InterPro" id="IPR019734">
    <property type="entry name" value="TPR_rpt"/>
</dbReference>
<dbReference type="AlphaFoldDB" id="A0A7J8KJ16"/>
<dbReference type="InterPro" id="IPR011990">
    <property type="entry name" value="TPR-like_helical_dom_sf"/>
</dbReference>
<accession>A0A7J8KJ16</accession>
<gene>
    <name evidence="1" type="ORF">HJG63_020049</name>
</gene>
<dbReference type="PANTHER" id="PTHR44874">
    <property type="entry name" value="TETRATRICOPEPTIDE REPEAT PROTEIN 34"/>
    <property type="match status" value="1"/>
</dbReference>
<organism evidence="1 2">
    <name type="scientific">Rousettus aegyptiacus</name>
    <name type="common">Egyptian fruit bat</name>
    <name type="synonym">Pteropus aegyptiacus</name>
    <dbReference type="NCBI Taxonomy" id="9407"/>
    <lineage>
        <taxon>Eukaryota</taxon>
        <taxon>Metazoa</taxon>
        <taxon>Chordata</taxon>
        <taxon>Craniata</taxon>
        <taxon>Vertebrata</taxon>
        <taxon>Euteleostomi</taxon>
        <taxon>Mammalia</taxon>
        <taxon>Eutheria</taxon>
        <taxon>Laurasiatheria</taxon>
        <taxon>Chiroptera</taxon>
        <taxon>Yinpterochiroptera</taxon>
        <taxon>Pteropodoidea</taxon>
        <taxon>Pteropodidae</taxon>
        <taxon>Rousettinae</taxon>
        <taxon>Rousettus</taxon>
    </lineage>
</organism>
<dbReference type="SMART" id="SM00028">
    <property type="entry name" value="TPR"/>
    <property type="match status" value="7"/>
</dbReference>
<dbReference type="SUPFAM" id="SSF48452">
    <property type="entry name" value="TPR-like"/>
    <property type="match status" value="3"/>
</dbReference>
<dbReference type="PANTHER" id="PTHR44874:SF1">
    <property type="entry name" value="TETRATRICOPEPTIDE REPEAT PROTEIN 34"/>
    <property type="match status" value="1"/>
</dbReference>
<protein>
    <submittedName>
        <fullName evidence="1">Tetratricopeptide repeat domain 34</fullName>
    </submittedName>
</protein>
<dbReference type="EMBL" id="JACASE010000001">
    <property type="protein sequence ID" value="KAF6508839.1"/>
    <property type="molecule type" value="Genomic_DNA"/>
</dbReference>
<comment type="caution">
    <text evidence="1">The sequence shown here is derived from an EMBL/GenBank/DDBJ whole genome shotgun (WGS) entry which is preliminary data.</text>
</comment>
<evidence type="ECO:0000313" key="1">
    <source>
        <dbReference type="EMBL" id="KAF6508839.1"/>
    </source>
</evidence>